<dbReference type="PRINTS" id="PR01130">
    <property type="entry name" value="DERENTRNSPRT"/>
</dbReference>
<dbReference type="GO" id="GO:0005886">
    <property type="term" value="C:plasma membrane"/>
    <property type="evidence" value="ECO:0007669"/>
    <property type="project" value="TreeGrafter"/>
</dbReference>
<comment type="caution">
    <text evidence="8">The sequence shown here is derived from an EMBL/GenBank/DDBJ whole genome shotgun (WGS) entry which is preliminary data.</text>
</comment>
<evidence type="ECO:0000256" key="5">
    <source>
        <dbReference type="ARBA" id="ARBA00022989"/>
    </source>
</evidence>
<feature type="transmembrane region" description="Helical" evidence="7">
    <location>
        <begin position="24"/>
        <end position="46"/>
    </location>
</feature>
<dbReference type="InterPro" id="IPR002259">
    <property type="entry name" value="Eqnu_transpt"/>
</dbReference>
<reference evidence="8 9" key="1">
    <citation type="journal article" date="2017" name="Gigascience">
        <title>Draft genome of the honey bee ectoparasitic mite, Tropilaelaps mercedesae, is shaped by the parasitic life history.</title>
        <authorList>
            <person name="Dong X."/>
            <person name="Armstrong S.D."/>
            <person name="Xia D."/>
            <person name="Makepeace B.L."/>
            <person name="Darby A.C."/>
            <person name="Kadowaki T."/>
        </authorList>
    </citation>
    <scope>NUCLEOTIDE SEQUENCE [LARGE SCALE GENOMIC DNA]</scope>
    <source>
        <strain evidence="8">Wuxi-XJTLU</strain>
    </source>
</reference>
<accession>A0A1V9XKB1</accession>
<dbReference type="PANTHER" id="PTHR10332">
    <property type="entry name" value="EQUILIBRATIVE NUCLEOSIDE TRANSPORTER"/>
    <property type="match status" value="1"/>
</dbReference>
<name>A0A1V9XKB1_9ACAR</name>
<evidence type="ECO:0000256" key="2">
    <source>
        <dbReference type="ARBA" id="ARBA00007965"/>
    </source>
</evidence>
<comment type="subcellular location">
    <subcellularLocation>
        <location evidence="1">Membrane</location>
        <topology evidence="1">Multi-pass membrane protein</topology>
    </subcellularLocation>
</comment>
<keyword evidence="6 7" id="KW-0472">Membrane</keyword>
<dbReference type="AlphaFoldDB" id="A0A1V9XKB1"/>
<dbReference type="Pfam" id="PF01733">
    <property type="entry name" value="Nucleoside_tran"/>
    <property type="match status" value="2"/>
</dbReference>
<keyword evidence="4 7" id="KW-0812">Transmembrane</keyword>
<comment type="similarity">
    <text evidence="2">Belongs to the SLC29A/ENT transporter (TC 2.A.57) family.</text>
</comment>
<gene>
    <name evidence="8" type="ORF">BIW11_03492</name>
</gene>
<sequence>MIFVVAVATLTGSATGLCGFLPAAMMATISIGQSVGGIICALAVVICLRLGLEAQETALIYFLLSLVVLLITFVNWKAMEYSNPERSQVLLRLCVIRTALVPLLMLCNISPHNCGSLPVIFYSDTVFIRVMAISGVSNGYLLNVSVVNAPKTTSPENQELAGGLAACSMALGATYGSAISYFLMILLETDPSTYSQRS</sequence>
<dbReference type="Proteomes" id="UP000192247">
    <property type="component" value="Unassembled WGS sequence"/>
</dbReference>
<evidence type="ECO:0000256" key="1">
    <source>
        <dbReference type="ARBA" id="ARBA00004141"/>
    </source>
</evidence>
<dbReference type="EMBL" id="MNPL01009027">
    <property type="protein sequence ID" value="OQR73919.1"/>
    <property type="molecule type" value="Genomic_DNA"/>
</dbReference>
<feature type="transmembrane region" description="Helical" evidence="7">
    <location>
        <begin position="119"/>
        <end position="141"/>
    </location>
</feature>
<dbReference type="InParanoid" id="A0A1V9XKB1"/>
<proteinExistence type="inferred from homology"/>
<feature type="transmembrane region" description="Helical" evidence="7">
    <location>
        <begin position="58"/>
        <end position="77"/>
    </location>
</feature>
<feature type="transmembrane region" description="Helical" evidence="7">
    <location>
        <begin position="161"/>
        <end position="187"/>
    </location>
</feature>
<evidence type="ECO:0000313" key="9">
    <source>
        <dbReference type="Proteomes" id="UP000192247"/>
    </source>
</evidence>
<keyword evidence="9" id="KW-1185">Reference proteome</keyword>
<protein>
    <submittedName>
        <fullName evidence="8">Equilibrative nucleoside transporter 1-like</fullName>
    </submittedName>
</protein>
<evidence type="ECO:0000313" key="8">
    <source>
        <dbReference type="EMBL" id="OQR73919.1"/>
    </source>
</evidence>
<dbReference type="PANTHER" id="PTHR10332:SF88">
    <property type="entry name" value="EQUILIBRATIVE NUCLEOSIDE TRANSPORTER 1, ISOFORM A"/>
    <property type="match status" value="1"/>
</dbReference>
<keyword evidence="5 7" id="KW-1133">Transmembrane helix</keyword>
<evidence type="ECO:0000256" key="3">
    <source>
        <dbReference type="ARBA" id="ARBA00022448"/>
    </source>
</evidence>
<evidence type="ECO:0000256" key="7">
    <source>
        <dbReference type="SAM" id="Phobius"/>
    </source>
</evidence>
<evidence type="ECO:0000256" key="4">
    <source>
        <dbReference type="ARBA" id="ARBA00022692"/>
    </source>
</evidence>
<dbReference type="GO" id="GO:0034257">
    <property type="term" value="F:nicotinamide riboside transmembrane transporter activity"/>
    <property type="evidence" value="ECO:0007669"/>
    <property type="project" value="TreeGrafter"/>
</dbReference>
<keyword evidence="3" id="KW-0813">Transport</keyword>
<organism evidence="8 9">
    <name type="scientific">Tropilaelaps mercedesae</name>
    <dbReference type="NCBI Taxonomy" id="418985"/>
    <lineage>
        <taxon>Eukaryota</taxon>
        <taxon>Metazoa</taxon>
        <taxon>Ecdysozoa</taxon>
        <taxon>Arthropoda</taxon>
        <taxon>Chelicerata</taxon>
        <taxon>Arachnida</taxon>
        <taxon>Acari</taxon>
        <taxon>Parasitiformes</taxon>
        <taxon>Mesostigmata</taxon>
        <taxon>Gamasina</taxon>
        <taxon>Dermanyssoidea</taxon>
        <taxon>Laelapidae</taxon>
        <taxon>Tropilaelaps</taxon>
    </lineage>
</organism>
<evidence type="ECO:0000256" key="6">
    <source>
        <dbReference type="ARBA" id="ARBA00023136"/>
    </source>
</evidence>
<dbReference type="OrthoDB" id="46396at2759"/>
<dbReference type="GO" id="GO:0015205">
    <property type="term" value="F:nucleobase transmembrane transporter activity"/>
    <property type="evidence" value="ECO:0007669"/>
    <property type="project" value="TreeGrafter"/>
</dbReference>